<keyword evidence="2" id="KW-1185">Reference proteome</keyword>
<name>A0A9D4N890_DREPO</name>
<reference evidence="1" key="2">
    <citation type="submission" date="2020-11" db="EMBL/GenBank/DDBJ databases">
        <authorList>
            <person name="McCartney M.A."/>
            <person name="Auch B."/>
            <person name="Kono T."/>
            <person name="Mallez S."/>
            <person name="Becker A."/>
            <person name="Gohl D.M."/>
            <person name="Silverstein K.A.T."/>
            <person name="Koren S."/>
            <person name="Bechman K.B."/>
            <person name="Herman A."/>
            <person name="Abrahante J.E."/>
            <person name="Garbe J."/>
        </authorList>
    </citation>
    <scope>NUCLEOTIDE SEQUENCE</scope>
    <source>
        <strain evidence="1">Duluth1</strain>
        <tissue evidence="1">Whole animal</tissue>
    </source>
</reference>
<sequence length="52" mass="5865">MDAFDLRYSVGVLRVAGGFDRNKGSDYVINLDNTSVYESDDSVEEEDGMHYI</sequence>
<evidence type="ECO:0000313" key="1">
    <source>
        <dbReference type="EMBL" id="KAH3889718.1"/>
    </source>
</evidence>
<dbReference type="EMBL" id="JAIWYP010000001">
    <property type="protein sequence ID" value="KAH3889718.1"/>
    <property type="molecule type" value="Genomic_DNA"/>
</dbReference>
<evidence type="ECO:0000313" key="2">
    <source>
        <dbReference type="Proteomes" id="UP000828390"/>
    </source>
</evidence>
<protein>
    <submittedName>
        <fullName evidence="1">Uncharacterized protein</fullName>
    </submittedName>
</protein>
<gene>
    <name evidence="1" type="ORF">DPMN_013780</name>
</gene>
<organism evidence="1 2">
    <name type="scientific">Dreissena polymorpha</name>
    <name type="common">Zebra mussel</name>
    <name type="synonym">Mytilus polymorpha</name>
    <dbReference type="NCBI Taxonomy" id="45954"/>
    <lineage>
        <taxon>Eukaryota</taxon>
        <taxon>Metazoa</taxon>
        <taxon>Spiralia</taxon>
        <taxon>Lophotrochozoa</taxon>
        <taxon>Mollusca</taxon>
        <taxon>Bivalvia</taxon>
        <taxon>Autobranchia</taxon>
        <taxon>Heteroconchia</taxon>
        <taxon>Euheterodonta</taxon>
        <taxon>Imparidentia</taxon>
        <taxon>Neoheterodontei</taxon>
        <taxon>Myida</taxon>
        <taxon>Dreissenoidea</taxon>
        <taxon>Dreissenidae</taxon>
        <taxon>Dreissena</taxon>
    </lineage>
</organism>
<dbReference type="Proteomes" id="UP000828390">
    <property type="component" value="Unassembled WGS sequence"/>
</dbReference>
<comment type="caution">
    <text evidence="1">The sequence shown here is derived from an EMBL/GenBank/DDBJ whole genome shotgun (WGS) entry which is preliminary data.</text>
</comment>
<proteinExistence type="predicted"/>
<dbReference type="AlphaFoldDB" id="A0A9D4N890"/>
<accession>A0A9D4N890</accession>
<reference evidence="1" key="1">
    <citation type="journal article" date="2019" name="bioRxiv">
        <title>The Genome of the Zebra Mussel, Dreissena polymorpha: A Resource for Invasive Species Research.</title>
        <authorList>
            <person name="McCartney M.A."/>
            <person name="Auch B."/>
            <person name="Kono T."/>
            <person name="Mallez S."/>
            <person name="Zhang Y."/>
            <person name="Obille A."/>
            <person name="Becker A."/>
            <person name="Abrahante J.E."/>
            <person name="Garbe J."/>
            <person name="Badalamenti J.P."/>
            <person name="Herman A."/>
            <person name="Mangelson H."/>
            <person name="Liachko I."/>
            <person name="Sullivan S."/>
            <person name="Sone E.D."/>
            <person name="Koren S."/>
            <person name="Silverstein K.A.T."/>
            <person name="Beckman K.B."/>
            <person name="Gohl D.M."/>
        </authorList>
    </citation>
    <scope>NUCLEOTIDE SEQUENCE</scope>
    <source>
        <strain evidence="1">Duluth1</strain>
        <tissue evidence="1">Whole animal</tissue>
    </source>
</reference>